<evidence type="ECO:0000256" key="3">
    <source>
        <dbReference type="ARBA" id="ARBA00022837"/>
    </source>
</evidence>
<dbReference type="InterPro" id="IPR018247">
    <property type="entry name" value="EF_Hand_1_Ca_BS"/>
</dbReference>
<keyword evidence="3" id="KW-0106">Calcium</keyword>
<dbReference type="SMART" id="SM00054">
    <property type="entry name" value="EFh"/>
    <property type="match status" value="4"/>
</dbReference>
<evidence type="ECO:0000256" key="2">
    <source>
        <dbReference type="ARBA" id="ARBA00022737"/>
    </source>
</evidence>
<feature type="compositionally biased region" description="Basic and acidic residues" evidence="4">
    <location>
        <begin position="387"/>
        <end position="433"/>
    </location>
</feature>
<dbReference type="PROSITE" id="PS00018">
    <property type="entry name" value="EF_HAND_1"/>
    <property type="match status" value="4"/>
</dbReference>
<organism evidence="6 7">
    <name type="scientific">Tetraparma gracilis</name>
    <dbReference type="NCBI Taxonomy" id="2962635"/>
    <lineage>
        <taxon>Eukaryota</taxon>
        <taxon>Sar</taxon>
        <taxon>Stramenopiles</taxon>
        <taxon>Ochrophyta</taxon>
        <taxon>Bolidophyceae</taxon>
        <taxon>Parmales</taxon>
        <taxon>Triparmaceae</taxon>
        <taxon>Tetraparma</taxon>
    </lineage>
</organism>
<name>A0ABQ6M419_9STRA</name>
<gene>
    <name evidence="6" type="ORF">TeGR_g9724</name>
</gene>
<comment type="caution">
    <text evidence="6">The sequence shown here is derived from an EMBL/GenBank/DDBJ whole genome shotgun (WGS) entry which is preliminary data.</text>
</comment>
<dbReference type="PANTHER" id="PTHR45942">
    <property type="entry name" value="PROTEIN PHOSPATASE 3 REGULATORY SUBUNIT B ALPHA ISOFORM TYPE 1"/>
    <property type="match status" value="1"/>
</dbReference>
<dbReference type="EMBL" id="BRYB01001140">
    <property type="protein sequence ID" value="GMI19134.1"/>
    <property type="molecule type" value="Genomic_DNA"/>
</dbReference>
<feature type="domain" description="EF-hand" evidence="5">
    <location>
        <begin position="37"/>
        <end position="72"/>
    </location>
</feature>
<dbReference type="PROSITE" id="PS50222">
    <property type="entry name" value="EF_HAND_2"/>
    <property type="match status" value="4"/>
</dbReference>
<evidence type="ECO:0000313" key="6">
    <source>
        <dbReference type="EMBL" id="GMI19134.1"/>
    </source>
</evidence>
<feature type="compositionally biased region" description="Polar residues" evidence="4">
    <location>
        <begin position="465"/>
        <end position="474"/>
    </location>
</feature>
<evidence type="ECO:0000256" key="1">
    <source>
        <dbReference type="ARBA" id="ARBA00022723"/>
    </source>
</evidence>
<feature type="domain" description="EF-hand" evidence="5">
    <location>
        <begin position="142"/>
        <end position="177"/>
    </location>
</feature>
<feature type="domain" description="EF-hand" evidence="5">
    <location>
        <begin position="105"/>
        <end position="140"/>
    </location>
</feature>
<dbReference type="InterPro" id="IPR002048">
    <property type="entry name" value="EF_hand_dom"/>
</dbReference>
<proteinExistence type="predicted"/>
<dbReference type="InterPro" id="IPR011992">
    <property type="entry name" value="EF-hand-dom_pair"/>
</dbReference>
<dbReference type="Proteomes" id="UP001165060">
    <property type="component" value="Unassembled WGS sequence"/>
</dbReference>
<reference evidence="6 7" key="1">
    <citation type="journal article" date="2023" name="Commun. Biol.">
        <title>Genome analysis of Parmales, the sister group of diatoms, reveals the evolutionary specialization of diatoms from phago-mixotrophs to photoautotrophs.</title>
        <authorList>
            <person name="Ban H."/>
            <person name="Sato S."/>
            <person name="Yoshikawa S."/>
            <person name="Yamada K."/>
            <person name="Nakamura Y."/>
            <person name="Ichinomiya M."/>
            <person name="Sato N."/>
            <person name="Blanc-Mathieu R."/>
            <person name="Endo H."/>
            <person name="Kuwata A."/>
            <person name="Ogata H."/>
        </authorList>
    </citation>
    <scope>NUCLEOTIDE SEQUENCE [LARGE SCALE GENOMIC DNA]</scope>
</reference>
<evidence type="ECO:0000256" key="4">
    <source>
        <dbReference type="SAM" id="MobiDB-lite"/>
    </source>
</evidence>
<evidence type="ECO:0000259" key="5">
    <source>
        <dbReference type="PROSITE" id="PS50222"/>
    </source>
</evidence>
<feature type="compositionally biased region" description="Basic and acidic residues" evidence="4">
    <location>
        <begin position="239"/>
        <end position="250"/>
    </location>
</feature>
<dbReference type="Pfam" id="PF13499">
    <property type="entry name" value="EF-hand_7"/>
    <property type="match status" value="2"/>
</dbReference>
<dbReference type="Gene3D" id="1.10.238.10">
    <property type="entry name" value="EF-hand"/>
    <property type="match status" value="1"/>
</dbReference>
<feature type="region of interest" description="Disordered" evidence="4">
    <location>
        <begin position="239"/>
        <end position="504"/>
    </location>
</feature>
<feature type="compositionally biased region" description="Acidic residues" evidence="4">
    <location>
        <begin position="312"/>
        <end position="321"/>
    </location>
</feature>
<accession>A0ABQ6M419</accession>
<keyword evidence="7" id="KW-1185">Reference proteome</keyword>
<evidence type="ECO:0000313" key="7">
    <source>
        <dbReference type="Proteomes" id="UP001165060"/>
    </source>
</evidence>
<protein>
    <recommendedName>
        <fullName evidence="5">EF-hand domain-containing protein</fullName>
    </recommendedName>
</protein>
<keyword evidence="1" id="KW-0479">Metal-binding</keyword>
<dbReference type="CDD" id="cd00051">
    <property type="entry name" value="EFh"/>
    <property type="match status" value="1"/>
</dbReference>
<feature type="compositionally biased region" description="Low complexity" evidence="4">
    <location>
        <begin position="353"/>
        <end position="386"/>
    </location>
</feature>
<feature type="compositionally biased region" description="Basic and acidic residues" evidence="4">
    <location>
        <begin position="282"/>
        <end position="311"/>
    </location>
</feature>
<feature type="domain" description="EF-hand" evidence="5">
    <location>
        <begin position="76"/>
        <end position="104"/>
    </location>
</feature>
<sequence>MGACSSAPPHVAASYSLDQEKFNKLNSFTSKLNIPPSVVDKLRRAFNRLDFDKSGSISMAELLVMMSIQRTKFTTRTFALLDSDGSGAIDFFEFTASIYNYCTMDWATLVRFAFDLFDVDKSGRLEIEEVEKLVCYVAGNKKPDARAKKVLKMMDDDGDGEVSFAEFLKYNRKFPNLLFPAFSMQLTLRRKVIGEVFWKQKTRDARRMEEHSGMTVMDAIREIEEEGSAAEAARVAERVKDAHREKEDRKKAKAGAEGLGEGEEQVVVELRPAKKQASSKGAKWEGAKTKGLRHQYERPERPERLDKRSAEIYEEGGELETVESRVTKASKKSKGKKKTQARVLFEDDKENAGSVHTGFSSSTSSTVTTHTIALSTSTKGSKGSKGSAKESKAKSKRPSPDDVKEQQRAMAEKLFIDKRKKELDKKFKRKDGFKTAADFSKNAARAERTAGGPPPGDGRKPFGNITMSATSMSNAGKGKRPLPPNTPPSKKANRTPFSPGAMFSPHAAKLKKAAGKAVGAVINSPFSPFAKRRRKRKAVKFDAAGPVSINFVETAGGTEWAVQDVE</sequence>
<feature type="compositionally biased region" description="Basic residues" evidence="4">
    <location>
        <begin position="328"/>
        <end position="340"/>
    </location>
</feature>
<dbReference type="SUPFAM" id="SSF47473">
    <property type="entry name" value="EF-hand"/>
    <property type="match status" value="1"/>
</dbReference>
<keyword evidence="2" id="KW-0677">Repeat</keyword>